<dbReference type="Proteomes" id="UP000799444">
    <property type="component" value="Unassembled WGS sequence"/>
</dbReference>
<comment type="caution">
    <text evidence="2">The sequence shown here is derived from an EMBL/GenBank/DDBJ whole genome shotgun (WGS) entry which is preliminary data.</text>
</comment>
<evidence type="ECO:0000313" key="2">
    <source>
        <dbReference type="EMBL" id="KAF2729083.1"/>
    </source>
</evidence>
<name>A0A9P4QPE7_9PLEO</name>
<feature type="compositionally biased region" description="Basic and acidic residues" evidence="1">
    <location>
        <begin position="317"/>
        <end position="326"/>
    </location>
</feature>
<accession>A0A9P4QPE7</accession>
<dbReference type="EMBL" id="ML996256">
    <property type="protein sequence ID" value="KAF2729083.1"/>
    <property type="molecule type" value="Genomic_DNA"/>
</dbReference>
<evidence type="ECO:0000256" key="1">
    <source>
        <dbReference type="SAM" id="MobiDB-lite"/>
    </source>
</evidence>
<reference evidence="2" key="1">
    <citation type="journal article" date="2020" name="Stud. Mycol.">
        <title>101 Dothideomycetes genomes: a test case for predicting lifestyles and emergence of pathogens.</title>
        <authorList>
            <person name="Haridas S."/>
            <person name="Albert R."/>
            <person name="Binder M."/>
            <person name="Bloem J."/>
            <person name="Labutti K."/>
            <person name="Salamov A."/>
            <person name="Andreopoulos B."/>
            <person name="Baker S."/>
            <person name="Barry K."/>
            <person name="Bills G."/>
            <person name="Bluhm B."/>
            <person name="Cannon C."/>
            <person name="Castanera R."/>
            <person name="Culley D."/>
            <person name="Daum C."/>
            <person name="Ezra D."/>
            <person name="Gonzalez J."/>
            <person name="Henrissat B."/>
            <person name="Kuo A."/>
            <person name="Liang C."/>
            <person name="Lipzen A."/>
            <person name="Lutzoni F."/>
            <person name="Magnuson J."/>
            <person name="Mondo S."/>
            <person name="Nolan M."/>
            <person name="Ohm R."/>
            <person name="Pangilinan J."/>
            <person name="Park H.-J."/>
            <person name="Ramirez L."/>
            <person name="Alfaro M."/>
            <person name="Sun H."/>
            <person name="Tritt A."/>
            <person name="Yoshinaga Y."/>
            <person name="Zwiers L.-H."/>
            <person name="Turgeon B."/>
            <person name="Goodwin S."/>
            <person name="Spatafora J."/>
            <person name="Crous P."/>
            <person name="Grigoriev I."/>
        </authorList>
    </citation>
    <scope>NUCLEOTIDE SEQUENCE</scope>
    <source>
        <strain evidence="2">CBS 125425</strain>
    </source>
</reference>
<organism evidence="2 3">
    <name type="scientific">Polyplosphaeria fusca</name>
    <dbReference type="NCBI Taxonomy" id="682080"/>
    <lineage>
        <taxon>Eukaryota</taxon>
        <taxon>Fungi</taxon>
        <taxon>Dikarya</taxon>
        <taxon>Ascomycota</taxon>
        <taxon>Pezizomycotina</taxon>
        <taxon>Dothideomycetes</taxon>
        <taxon>Pleosporomycetidae</taxon>
        <taxon>Pleosporales</taxon>
        <taxon>Tetraplosphaeriaceae</taxon>
        <taxon>Polyplosphaeria</taxon>
    </lineage>
</organism>
<feature type="region of interest" description="Disordered" evidence="1">
    <location>
        <begin position="356"/>
        <end position="375"/>
    </location>
</feature>
<protein>
    <submittedName>
        <fullName evidence="2">Uncharacterized protein</fullName>
    </submittedName>
</protein>
<sequence length="375" mass="42539">MSTSQHLTTESKHITPPSSFANDPLTPPPTEERPFSQAGRIISLFKSIRDGRHSREQPWTEIELAPGEYDEIERQLRRDEALYGYVQDKVRYDYNADLRRLVIRMPSGVHELFIDAVEDEIRSQLKAIRNGLGPEARFAQKVRPARSTEIEFSAGDARAAEKSKYEPDASFWHDDAQFPGVIMEVAYSQKKKRLARLAEDYLLDSDANVQVVVGLDIEYGKKGSRKATLSVWRTHLFPVDEGSELRVVQEIISETFRDENGNPADHTGLRLRLRDFAHKGLVQDIMESEDQELAISAQQLCDFLTLAEAKVERKGSLSKDSLDPGVKKRKRLETPPEEIALEDEAKYIESEQRAAKRVADADSDYENLSYKSSSG</sequence>
<keyword evidence="3" id="KW-1185">Reference proteome</keyword>
<proteinExistence type="predicted"/>
<gene>
    <name evidence="2" type="ORF">EJ04DRAFT_502924</name>
</gene>
<dbReference type="AlphaFoldDB" id="A0A9P4QPE7"/>
<dbReference type="OrthoDB" id="3485856at2759"/>
<evidence type="ECO:0000313" key="3">
    <source>
        <dbReference type="Proteomes" id="UP000799444"/>
    </source>
</evidence>
<feature type="region of interest" description="Disordered" evidence="1">
    <location>
        <begin position="1"/>
        <end position="36"/>
    </location>
</feature>
<feature type="region of interest" description="Disordered" evidence="1">
    <location>
        <begin position="317"/>
        <end position="345"/>
    </location>
</feature>